<gene>
    <name evidence="1" type="ORF">NDU88_005374</name>
</gene>
<comment type="caution">
    <text evidence="1">The sequence shown here is derived from an EMBL/GenBank/DDBJ whole genome shotgun (WGS) entry which is preliminary data.</text>
</comment>
<name>A0AAV7MZZ8_PLEWA</name>
<dbReference type="AlphaFoldDB" id="A0AAV7MZZ8"/>
<sequence>MALETNTLRLEWELEVLLKDVLELPNVQSLTGQALPRRDSSKFARATMRNDLRAHFRVLGSSARYEVRMR</sequence>
<evidence type="ECO:0000313" key="1">
    <source>
        <dbReference type="EMBL" id="KAJ1107989.1"/>
    </source>
</evidence>
<accession>A0AAV7MZZ8</accession>
<organism evidence="1 2">
    <name type="scientific">Pleurodeles waltl</name>
    <name type="common">Iberian ribbed newt</name>
    <dbReference type="NCBI Taxonomy" id="8319"/>
    <lineage>
        <taxon>Eukaryota</taxon>
        <taxon>Metazoa</taxon>
        <taxon>Chordata</taxon>
        <taxon>Craniata</taxon>
        <taxon>Vertebrata</taxon>
        <taxon>Euteleostomi</taxon>
        <taxon>Amphibia</taxon>
        <taxon>Batrachia</taxon>
        <taxon>Caudata</taxon>
        <taxon>Salamandroidea</taxon>
        <taxon>Salamandridae</taxon>
        <taxon>Pleurodelinae</taxon>
        <taxon>Pleurodeles</taxon>
    </lineage>
</organism>
<dbReference type="EMBL" id="JANPWB010000013">
    <property type="protein sequence ID" value="KAJ1107989.1"/>
    <property type="molecule type" value="Genomic_DNA"/>
</dbReference>
<reference evidence="1" key="1">
    <citation type="journal article" date="2022" name="bioRxiv">
        <title>Sequencing and chromosome-scale assembly of the giantPleurodeles waltlgenome.</title>
        <authorList>
            <person name="Brown T."/>
            <person name="Elewa A."/>
            <person name="Iarovenko S."/>
            <person name="Subramanian E."/>
            <person name="Araus A.J."/>
            <person name="Petzold A."/>
            <person name="Susuki M."/>
            <person name="Suzuki K.-i.T."/>
            <person name="Hayashi T."/>
            <person name="Toyoda A."/>
            <person name="Oliveira C."/>
            <person name="Osipova E."/>
            <person name="Leigh N.D."/>
            <person name="Simon A."/>
            <person name="Yun M.H."/>
        </authorList>
    </citation>
    <scope>NUCLEOTIDE SEQUENCE</scope>
    <source>
        <strain evidence="1">20211129_DDA</strain>
        <tissue evidence="1">Liver</tissue>
    </source>
</reference>
<proteinExistence type="predicted"/>
<evidence type="ECO:0000313" key="2">
    <source>
        <dbReference type="Proteomes" id="UP001066276"/>
    </source>
</evidence>
<protein>
    <submittedName>
        <fullName evidence="1">Uncharacterized protein</fullName>
    </submittedName>
</protein>
<keyword evidence="2" id="KW-1185">Reference proteome</keyword>
<dbReference type="Proteomes" id="UP001066276">
    <property type="component" value="Chromosome 9"/>
</dbReference>